<dbReference type="AlphaFoldDB" id="A0A510Y9U8"/>
<organism evidence="7 8">
    <name type="scientific">Marinococcus halophilus</name>
    <dbReference type="NCBI Taxonomy" id="1371"/>
    <lineage>
        <taxon>Bacteria</taxon>
        <taxon>Bacillati</taxon>
        <taxon>Bacillota</taxon>
        <taxon>Bacilli</taxon>
        <taxon>Bacillales</taxon>
        <taxon>Bacillaceae</taxon>
        <taxon>Marinococcus</taxon>
    </lineage>
</organism>
<dbReference type="SUPFAM" id="SSF47090">
    <property type="entry name" value="PGBD-like"/>
    <property type="match status" value="2"/>
</dbReference>
<accession>A0A510Y9U8</accession>
<feature type="region of interest" description="Disordered" evidence="5">
    <location>
        <begin position="102"/>
        <end position="121"/>
    </location>
</feature>
<keyword evidence="8" id="KW-1185">Reference proteome</keyword>
<dbReference type="InterPro" id="IPR051202">
    <property type="entry name" value="Peptidase_C40"/>
</dbReference>
<evidence type="ECO:0000256" key="1">
    <source>
        <dbReference type="ARBA" id="ARBA00007074"/>
    </source>
</evidence>
<dbReference type="PANTHER" id="PTHR47053">
    <property type="entry name" value="MUREIN DD-ENDOPEPTIDASE MEPH-RELATED"/>
    <property type="match status" value="1"/>
</dbReference>
<dbReference type="Gene3D" id="3.90.1720.10">
    <property type="entry name" value="endopeptidase domain like (from Nostoc punctiforme)"/>
    <property type="match status" value="1"/>
</dbReference>
<dbReference type="RefSeq" id="WP_094908287.1">
    <property type="nucleotide sequence ID" value="NZ_BJUN01000031.1"/>
</dbReference>
<sequence>MKKYLFGTAVTAGVLFAGPQAADAAINDHGSLSYGDVNSSVNDLQEALKEEGYFEGYTGSRFGPKTLQAVKDFQSAEGISSPAGNYYGVAGPSTQSALMDIIGSSSSSNTSGSSGSTSIGSHGSLSYGDVNSSVNALQKKLKEHGFFEGYTGSRFGPKTLQAVKDFQSATGISSPAGNYYGVAGPSTQSALMDYDGSSSNDDELVGGLSTGTGSDIVSTAKQYLGTPYVWGGESPSGFDCSGFVNYVFDKHGKSMPRTVASIYRASTKVSSPSVGDIVFFDTRGGASHAGIYMGDNKFIHAGASTGVTISSMNSSYWAPRYMGAGEI</sequence>
<dbReference type="EMBL" id="BJUN01000031">
    <property type="protein sequence ID" value="GEK60145.1"/>
    <property type="molecule type" value="Genomic_DNA"/>
</dbReference>
<evidence type="ECO:0000259" key="6">
    <source>
        <dbReference type="PROSITE" id="PS51935"/>
    </source>
</evidence>
<dbReference type="GO" id="GO:0008234">
    <property type="term" value="F:cysteine-type peptidase activity"/>
    <property type="evidence" value="ECO:0007669"/>
    <property type="project" value="UniProtKB-KW"/>
</dbReference>
<dbReference type="Proteomes" id="UP000321051">
    <property type="component" value="Unassembled WGS sequence"/>
</dbReference>
<dbReference type="Gene3D" id="1.10.101.10">
    <property type="entry name" value="PGBD-like superfamily/PGBD"/>
    <property type="match status" value="2"/>
</dbReference>
<keyword evidence="3" id="KW-0378">Hydrolase</keyword>
<dbReference type="SUPFAM" id="SSF54001">
    <property type="entry name" value="Cysteine proteinases"/>
    <property type="match status" value="1"/>
</dbReference>
<dbReference type="OrthoDB" id="9813368at2"/>
<evidence type="ECO:0000256" key="4">
    <source>
        <dbReference type="ARBA" id="ARBA00022807"/>
    </source>
</evidence>
<evidence type="ECO:0000313" key="8">
    <source>
        <dbReference type="Proteomes" id="UP000321051"/>
    </source>
</evidence>
<dbReference type="InterPro" id="IPR000064">
    <property type="entry name" value="NLP_P60_dom"/>
</dbReference>
<reference evidence="7 8" key="1">
    <citation type="submission" date="2019-07" db="EMBL/GenBank/DDBJ databases">
        <title>Whole genome shotgun sequence of Marinococcus halophilus NBRC 102359.</title>
        <authorList>
            <person name="Hosoyama A."/>
            <person name="Uohara A."/>
            <person name="Ohji S."/>
            <person name="Ichikawa N."/>
        </authorList>
    </citation>
    <scope>NUCLEOTIDE SEQUENCE [LARGE SCALE GENOMIC DNA]</scope>
    <source>
        <strain evidence="7 8">NBRC 102359</strain>
    </source>
</reference>
<feature type="domain" description="NlpC/P60" evidence="6">
    <location>
        <begin position="210"/>
        <end position="327"/>
    </location>
</feature>
<dbReference type="PROSITE" id="PS51935">
    <property type="entry name" value="NLPC_P60"/>
    <property type="match status" value="1"/>
</dbReference>
<feature type="compositionally biased region" description="Low complexity" evidence="5">
    <location>
        <begin position="103"/>
        <end position="121"/>
    </location>
</feature>
<dbReference type="InterPro" id="IPR002477">
    <property type="entry name" value="Peptidoglycan-bd-like"/>
</dbReference>
<dbReference type="GO" id="GO:0006508">
    <property type="term" value="P:proteolysis"/>
    <property type="evidence" value="ECO:0007669"/>
    <property type="project" value="UniProtKB-KW"/>
</dbReference>
<protein>
    <recommendedName>
        <fullName evidence="6">NlpC/P60 domain-containing protein</fullName>
    </recommendedName>
</protein>
<name>A0A510Y9U8_MARHA</name>
<proteinExistence type="inferred from homology"/>
<dbReference type="InterPro" id="IPR038765">
    <property type="entry name" value="Papain-like_cys_pep_sf"/>
</dbReference>
<dbReference type="STRING" id="1371.GCA_900166605_01363"/>
<keyword evidence="2" id="KW-0645">Protease</keyword>
<dbReference type="InterPro" id="IPR036365">
    <property type="entry name" value="PGBD-like_sf"/>
</dbReference>
<evidence type="ECO:0000313" key="7">
    <source>
        <dbReference type="EMBL" id="GEK60145.1"/>
    </source>
</evidence>
<dbReference type="Pfam" id="PF01471">
    <property type="entry name" value="PG_binding_1"/>
    <property type="match status" value="2"/>
</dbReference>
<dbReference type="Pfam" id="PF00877">
    <property type="entry name" value="NLPC_P60"/>
    <property type="match status" value="1"/>
</dbReference>
<gene>
    <name evidence="7" type="ORF">MHA01_30500</name>
</gene>
<evidence type="ECO:0000256" key="2">
    <source>
        <dbReference type="ARBA" id="ARBA00022670"/>
    </source>
</evidence>
<evidence type="ECO:0000256" key="3">
    <source>
        <dbReference type="ARBA" id="ARBA00022801"/>
    </source>
</evidence>
<comment type="similarity">
    <text evidence="1">Belongs to the peptidase C40 family.</text>
</comment>
<evidence type="ECO:0000256" key="5">
    <source>
        <dbReference type="SAM" id="MobiDB-lite"/>
    </source>
</evidence>
<keyword evidence="4" id="KW-0788">Thiol protease</keyword>
<comment type="caution">
    <text evidence="7">The sequence shown here is derived from an EMBL/GenBank/DDBJ whole genome shotgun (WGS) entry which is preliminary data.</text>
</comment>
<dbReference type="InterPro" id="IPR036366">
    <property type="entry name" value="PGBDSf"/>
</dbReference>
<dbReference type="PANTHER" id="PTHR47053:SF1">
    <property type="entry name" value="MUREIN DD-ENDOPEPTIDASE MEPH-RELATED"/>
    <property type="match status" value="1"/>
</dbReference>